<keyword evidence="4" id="KW-1185">Reference proteome</keyword>
<feature type="region of interest" description="Disordered" evidence="2">
    <location>
        <begin position="117"/>
        <end position="145"/>
    </location>
</feature>
<evidence type="ECO:0000256" key="1">
    <source>
        <dbReference type="SAM" id="Coils"/>
    </source>
</evidence>
<protein>
    <submittedName>
        <fullName evidence="3">Unnamed protein product</fullName>
    </submittedName>
</protein>
<dbReference type="AlphaFoldDB" id="A0A9W6TRN3"/>
<feature type="compositionally biased region" description="Low complexity" evidence="2">
    <location>
        <begin position="121"/>
        <end position="130"/>
    </location>
</feature>
<reference evidence="3" key="1">
    <citation type="submission" date="2023-04" db="EMBL/GenBank/DDBJ databases">
        <title>Phytophthora lilii NBRC 32176.</title>
        <authorList>
            <person name="Ichikawa N."/>
            <person name="Sato H."/>
            <person name="Tonouchi N."/>
        </authorList>
    </citation>
    <scope>NUCLEOTIDE SEQUENCE</scope>
    <source>
        <strain evidence="3">NBRC 32176</strain>
    </source>
</reference>
<comment type="caution">
    <text evidence="3">The sequence shown here is derived from an EMBL/GenBank/DDBJ whole genome shotgun (WGS) entry which is preliminary data.</text>
</comment>
<sequence length="239" mass="27591">MRFTQYISQLDEQNVLHMQVGHARLKHERQESSCDLLRALRRTASSHRNFCCSSHYSTAQMAAQTTFSNEIDCFLDMIEMPSTPVSVAPNLFDESDNSSMMAFTWSLLPSPKSKIDDYADDTSSSAGSTSEYKISNRRQTERIRQRRYRQRLRSERENLLDEAEYLSQQVNHLKQATALRHPSDLSEAESCWLTAAANQREERQRSEIENRRLQEAVTMQAAYIELLRCLVPSDSLRTA</sequence>
<name>A0A9W6TRN3_9STRA</name>
<evidence type="ECO:0000313" key="3">
    <source>
        <dbReference type="EMBL" id="GMF18332.1"/>
    </source>
</evidence>
<dbReference type="EMBL" id="BSXW01000313">
    <property type="protein sequence ID" value="GMF18332.1"/>
    <property type="molecule type" value="Genomic_DNA"/>
</dbReference>
<dbReference type="Proteomes" id="UP001165083">
    <property type="component" value="Unassembled WGS sequence"/>
</dbReference>
<evidence type="ECO:0000313" key="4">
    <source>
        <dbReference type="Proteomes" id="UP001165083"/>
    </source>
</evidence>
<organism evidence="3 4">
    <name type="scientific">Phytophthora lilii</name>
    <dbReference type="NCBI Taxonomy" id="2077276"/>
    <lineage>
        <taxon>Eukaryota</taxon>
        <taxon>Sar</taxon>
        <taxon>Stramenopiles</taxon>
        <taxon>Oomycota</taxon>
        <taxon>Peronosporomycetes</taxon>
        <taxon>Peronosporales</taxon>
        <taxon>Peronosporaceae</taxon>
        <taxon>Phytophthora</taxon>
    </lineage>
</organism>
<evidence type="ECO:0000256" key="2">
    <source>
        <dbReference type="SAM" id="MobiDB-lite"/>
    </source>
</evidence>
<feature type="coiled-coil region" evidence="1">
    <location>
        <begin position="149"/>
        <end position="216"/>
    </location>
</feature>
<accession>A0A9W6TRN3</accession>
<gene>
    <name evidence="3" type="ORF">Plil01_000684700</name>
</gene>
<keyword evidence="1" id="KW-0175">Coiled coil</keyword>
<proteinExistence type="predicted"/>